<evidence type="ECO:0000256" key="6">
    <source>
        <dbReference type="RuleBase" id="RU003945"/>
    </source>
</evidence>
<evidence type="ECO:0000256" key="3">
    <source>
        <dbReference type="ARBA" id="ARBA00022692"/>
    </source>
</evidence>
<dbReference type="PANTHER" id="PTHR12428:SF65">
    <property type="entry name" value="CYTOCHROME C OXIDASE ASSEMBLY PROTEIN COX18, MITOCHONDRIAL"/>
    <property type="match status" value="1"/>
</dbReference>
<dbReference type="InterPro" id="IPR001708">
    <property type="entry name" value="YidC/ALB3/OXA1/COX18"/>
</dbReference>
<dbReference type="GO" id="GO:0032979">
    <property type="term" value="P:protein insertion into mitochondrial inner membrane from matrix"/>
    <property type="evidence" value="ECO:0007669"/>
    <property type="project" value="TreeGrafter"/>
</dbReference>
<evidence type="ECO:0000256" key="1">
    <source>
        <dbReference type="ARBA" id="ARBA00004141"/>
    </source>
</evidence>
<keyword evidence="11" id="KW-1185">Reference proteome</keyword>
<evidence type="ECO:0000259" key="9">
    <source>
        <dbReference type="Pfam" id="PF02096"/>
    </source>
</evidence>
<keyword evidence="5 8" id="KW-0472">Membrane</keyword>
<dbReference type="GO" id="GO:0005743">
    <property type="term" value="C:mitochondrial inner membrane"/>
    <property type="evidence" value="ECO:0007669"/>
    <property type="project" value="TreeGrafter"/>
</dbReference>
<dbReference type="OrthoDB" id="2148490at2759"/>
<evidence type="ECO:0000313" key="10">
    <source>
        <dbReference type="EMBL" id="KZS95684.1"/>
    </source>
</evidence>
<dbReference type="EMBL" id="KV419401">
    <property type="protein sequence ID" value="KZS95684.1"/>
    <property type="molecule type" value="Genomic_DNA"/>
</dbReference>
<feature type="transmembrane region" description="Helical" evidence="8">
    <location>
        <begin position="172"/>
        <end position="190"/>
    </location>
</feature>
<evidence type="ECO:0000256" key="2">
    <source>
        <dbReference type="ARBA" id="ARBA00009877"/>
    </source>
</evidence>
<dbReference type="Proteomes" id="UP000076722">
    <property type="component" value="Unassembled WGS sequence"/>
</dbReference>
<keyword evidence="3 6" id="KW-0812">Transmembrane</keyword>
<feature type="transmembrane region" description="Helical" evidence="8">
    <location>
        <begin position="364"/>
        <end position="393"/>
    </location>
</feature>
<gene>
    <name evidence="10" type="ORF">SISNIDRAFT_452340</name>
</gene>
<evidence type="ECO:0000256" key="7">
    <source>
        <dbReference type="SAM" id="MobiDB-lite"/>
    </source>
</evidence>
<dbReference type="GO" id="GO:0032977">
    <property type="term" value="F:membrane insertase activity"/>
    <property type="evidence" value="ECO:0007669"/>
    <property type="project" value="InterPro"/>
</dbReference>
<dbReference type="CDD" id="cd20069">
    <property type="entry name" value="5TM_Oxa1-like"/>
    <property type="match status" value="1"/>
</dbReference>
<evidence type="ECO:0000256" key="4">
    <source>
        <dbReference type="ARBA" id="ARBA00022989"/>
    </source>
</evidence>
<comment type="similarity">
    <text evidence="2 6">Belongs to the OXA1/ALB3/YidC family.</text>
</comment>
<feature type="domain" description="Membrane insertase YidC/Oxa/ALB C-terminal" evidence="9">
    <location>
        <begin position="196"/>
        <end position="398"/>
    </location>
</feature>
<proteinExistence type="inferred from homology"/>
<evidence type="ECO:0000256" key="5">
    <source>
        <dbReference type="ARBA" id="ARBA00023136"/>
    </source>
</evidence>
<protein>
    <recommendedName>
        <fullName evidence="9">Membrane insertase YidC/Oxa/ALB C-terminal domain-containing protein</fullName>
    </recommendedName>
</protein>
<accession>A0A164X6N6</accession>
<evidence type="ECO:0000256" key="8">
    <source>
        <dbReference type="SAM" id="Phobius"/>
    </source>
</evidence>
<evidence type="ECO:0000313" key="11">
    <source>
        <dbReference type="Proteomes" id="UP000076722"/>
    </source>
</evidence>
<dbReference type="STRING" id="1314777.A0A164X6N6"/>
<organism evidence="10 11">
    <name type="scientific">Sistotremastrum niveocremeum HHB9708</name>
    <dbReference type="NCBI Taxonomy" id="1314777"/>
    <lineage>
        <taxon>Eukaryota</taxon>
        <taxon>Fungi</taxon>
        <taxon>Dikarya</taxon>
        <taxon>Basidiomycota</taxon>
        <taxon>Agaricomycotina</taxon>
        <taxon>Agaricomycetes</taxon>
        <taxon>Sistotremastrales</taxon>
        <taxon>Sistotremastraceae</taxon>
        <taxon>Sertulicium</taxon>
        <taxon>Sertulicium niveocremeum</taxon>
    </lineage>
</organism>
<dbReference type="PANTHER" id="PTHR12428">
    <property type="entry name" value="OXA1"/>
    <property type="match status" value="1"/>
</dbReference>
<feature type="region of interest" description="Disordered" evidence="7">
    <location>
        <begin position="80"/>
        <end position="129"/>
    </location>
</feature>
<dbReference type="InterPro" id="IPR028055">
    <property type="entry name" value="YidC/Oxa/ALB_C"/>
</dbReference>
<name>A0A164X6N6_9AGAM</name>
<keyword evidence="4 8" id="KW-1133">Transmembrane helix</keyword>
<comment type="subcellular location">
    <subcellularLocation>
        <location evidence="1 6">Membrane</location>
        <topology evidence="1 6">Multi-pass membrane protein</topology>
    </subcellularLocation>
</comment>
<reference evidence="10 11" key="1">
    <citation type="journal article" date="2016" name="Mol. Biol. Evol.">
        <title>Comparative Genomics of Early-Diverging Mushroom-Forming Fungi Provides Insights into the Origins of Lignocellulose Decay Capabilities.</title>
        <authorList>
            <person name="Nagy L.G."/>
            <person name="Riley R."/>
            <person name="Tritt A."/>
            <person name="Adam C."/>
            <person name="Daum C."/>
            <person name="Floudas D."/>
            <person name="Sun H."/>
            <person name="Yadav J.S."/>
            <person name="Pangilinan J."/>
            <person name="Larsson K.H."/>
            <person name="Matsuura K."/>
            <person name="Barry K."/>
            <person name="Labutti K."/>
            <person name="Kuo R."/>
            <person name="Ohm R.A."/>
            <person name="Bhattacharya S.S."/>
            <person name="Shirouzu T."/>
            <person name="Yoshinaga Y."/>
            <person name="Martin F.M."/>
            <person name="Grigoriev I.V."/>
            <person name="Hibbett D.S."/>
        </authorList>
    </citation>
    <scope>NUCLEOTIDE SEQUENCE [LARGE SCALE GENOMIC DNA]</scope>
    <source>
        <strain evidence="10 11">HHB9708</strain>
    </source>
</reference>
<dbReference type="AlphaFoldDB" id="A0A164X6N6"/>
<sequence>MALRAHIPSSLRAFGSAGSSKSFQKLPLRPCWNVARMLSGPGRCQNSNVLKEIIESRHRQPDILLHPSLARQYSLWPWRSSPPPPAPTTTSESVTDLETIPKPPNSPTSSNLSPDAPFDTFVEPPPTSPVSAETIPDALSLSEPLTSLTPEPLVSTAALAISTIPPSALGRIWLPIGFIQYIFIGISTVLPSLPAWSIIVLGTFTLRMMVSPWYISQLRLTARTAQVQPQILHWQAKIQDAARRGDQPSQQIAALQLRKVMKDNGVGPGKVLGNAMIMFIPTICSFFAVRRFCEVDPPIPGIITGGPGVGIPGLVENLAVADPTYILPVLAFAVFQAQLTVIRWEQAPPIKDSWPHHMPNIMRFVMLLTAPLFAHLPAGVFVYFIASSLWAIIQGVVLRFEPLRSRLNIPDRPIVNDTPSFRETFVKIKDYFKSRTDEVRSGW</sequence>
<dbReference type="Pfam" id="PF02096">
    <property type="entry name" value="60KD_IMP"/>
    <property type="match status" value="1"/>
</dbReference>